<accession>A0ABW4ZWK0</accession>
<keyword evidence="4" id="KW-1185">Reference proteome</keyword>
<dbReference type="Proteomes" id="UP001597343">
    <property type="component" value="Unassembled WGS sequence"/>
</dbReference>
<proteinExistence type="predicted"/>
<keyword evidence="1 3" id="KW-0378">Hydrolase</keyword>
<dbReference type="InterPro" id="IPR029058">
    <property type="entry name" value="AB_hydrolase_fold"/>
</dbReference>
<comment type="caution">
    <text evidence="3">The sequence shown here is derived from an EMBL/GenBank/DDBJ whole genome shotgun (WGS) entry which is preliminary data.</text>
</comment>
<protein>
    <submittedName>
        <fullName evidence="3">Alpha/beta fold hydrolase</fullName>
    </submittedName>
</protein>
<dbReference type="Pfam" id="PF12697">
    <property type="entry name" value="Abhydrolase_6"/>
    <property type="match status" value="1"/>
</dbReference>
<dbReference type="PANTHER" id="PTHR43798">
    <property type="entry name" value="MONOACYLGLYCEROL LIPASE"/>
    <property type="match status" value="1"/>
</dbReference>
<dbReference type="InterPro" id="IPR000073">
    <property type="entry name" value="AB_hydrolase_1"/>
</dbReference>
<dbReference type="PANTHER" id="PTHR43798:SF31">
    <property type="entry name" value="AB HYDROLASE SUPERFAMILY PROTEIN YCLE"/>
    <property type="match status" value="1"/>
</dbReference>
<evidence type="ECO:0000313" key="3">
    <source>
        <dbReference type="EMBL" id="MFD2170044.1"/>
    </source>
</evidence>
<gene>
    <name evidence="3" type="ORF">ACFSOY_08545</name>
</gene>
<evidence type="ECO:0000256" key="1">
    <source>
        <dbReference type="ARBA" id="ARBA00022801"/>
    </source>
</evidence>
<dbReference type="Gene3D" id="3.40.50.1820">
    <property type="entry name" value="alpha/beta hydrolase"/>
    <property type="match status" value="1"/>
</dbReference>
<evidence type="ECO:0000259" key="2">
    <source>
        <dbReference type="Pfam" id="PF12697"/>
    </source>
</evidence>
<reference evidence="4" key="1">
    <citation type="journal article" date="2019" name="Int. J. Syst. Evol. Microbiol.">
        <title>The Global Catalogue of Microorganisms (GCM) 10K type strain sequencing project: providing services to taxonomists for standard genome sequencing and annotation.</title>
        <authorList>
            <consortium name="The Broad Institute Genomics Platform"/>
            <consortium name="The Broad Institute Genome Sequencing Center for Infectious Disease"/>
            <person name="Wu L."/>
            <person name="Ma J."/>
        </authorList>
    </citation>
    <scope>NUCLEOTIDE SEQUENCE [LARGE SCALE GENOMIC DNA]</scope>
    <source>
        <strain evidence="4">CGMCC 1.13574</strain>
    </source>
</reference>
<feature type="domain" description="AB hydrolase-1" evidence="2">
    <location>
        <begin position="27"/>
        <end position="255"/>
    </location>
</feature>
<organism evidence="3 4">
    <name type="scientific">Tumebacillus lipolyticus</name>
    <dbReference type="NCBI Taxonomy" id="1280370"/>
    <lineage>
        <taxon>Bacteria</taxon>
        <taxon>Bacillati</taxon>
        <taxon>Bacillota</taxon>
        <taxon>Bacilli</taxon>
        <taxon>Bacillales</taxon>
        <taxon>Alicyclobacillaceae</taxon>
        <taxon>Tumebacillus</taxon>
    </lineage>
</organism>
<sequence>MKQCRVIGSGGTELHVVETGNPDGQAIVFIHGLAQSWLAWRKQLESSDLQRQYRLIAYDLRGHGQSDKPDDAYGPSQIWADDLRLVMEALQVKRPLLVGWSYGTRVIGDYLSVVGDQNIAGLCFVGSVPGADVVDETWESLEPRLFEEAAEAFISGTDALVRALTHQAMSREDHVYFLGFNAIVPPRVRRQLLDRPALDVDGLQVTKPIMILHGLNDRLSLQETALRGQMRFAGAELSLFPNCGHSPFWEDAERFNCELSAFAQQLNKRL</sequence>
<dbReference type="EMBL" id="JBHUIO010000005">
    <property type="protein sequence ID" value="MFD2170044.1"/>
    <property type="molecule type" value="Genomic_DNA"/>
</dbReference>
<evidence type="ECO:0000313" key="4">
    <source>
        <dbReference type="Proteomes" id="UP001597343"/>
    </source>
</evidence>
<dbReference type="InterPro" id="IPR050266">
    <property type="entry name" value="AB_hydrolase_sf"/>
</dbReference>
<dbReference type="SUPFAM" id="SSF53474">
    <property type="entry name" value="alpha/beta-Hydrolases"/>
    <property type="match status" value="1"/>
</dbReference>
<name>A0ABW4ZWK0_9BACL</name>
<dbReference type="GO" id="GO:0016787">
    <property type="term" value="F:hydrolase activity"/>
    <property type="evidence" value="ECO:0007669"/>
    <property type="project" value="UniProtKB-KW"/>
</dbReference>
<dbReference type="RefSeq" id="WP_386045667.1">
    <property type="nucleotide sequence ID" value="NZ_JBHUIO010000005.1"/>
</dbReference>